<keyword evidence="2" id="KW-1185">Reference proteome</keyword>
<keyword evidence="1" id="KW-0808">Transferase</keyword>
<proteinExistence type="predicted"/>
<organism evidence="1 2">
    <name type="scientific">Secundilactobacillus oryzae JCM 18671</name>
    <dbReference type="NCBI Taxonomy" id="1291743"/>
    <lineage>
        <taxon>Bacteria</taxon>
        <taxon>Bacillati</taxon>
        <taxon>Bacillota</taxon>
        <taxon>Bacilli</taxon>
        <taxon>Lactobacillales</taxon>
        <taxon>Lactobacillaceae</taxon>
        <taxon>Secundilactobacillus</taxon>
    </lineage>
</organism>
<sequence>MNPKQKKKLLKRKTAKSPAIQASGYIEKLLAYRDLFNDYSSIKLLINNIVEADRLLQAGLLPQALPELLLPEDIQDTIFQKISAQYPVGDKRGDDLWEKLSAALPDLDKQIRSFRDYLEDHYGMWAYISAPFMKDLVTFVGDRPVLELMAGNGYISKGLRDAKKTVFTTDSKDWAKENETGKHPVTSVEALDALSAIEKYQDQVGVVIMSWSPDKLDIDWQVLQKIRSLDTSLDFVVIGEKHGATGSKEFWDNATFLNNENTELLNKHYPQFDLIHDEVYLVK</sequence>
<keyword evidence="1" id="KW-0489">Methyltransferase</keyword>
<name>A0A081BIV1_9LACO</name>
<dbReference type="AlphaFoldDB" id="A0A081BIV1"/>
<dbReference type="GO" id="GO:0008168">
    <property type="term" value="F:methyltransferase activity"/>
    <property type="evidence" value="ECO:0007669"/>
    <property type="project" value="UniProtKB-KW"/>
</dbReference>
<protein>
    <submittedName>
        <fullName evidence="1">SAM-dependent methyltransferase</fullName>
    </submittedName>
</protein>
<accession>A0A081BIV1</accession>
<comment type="caution">
    <text evidence="1">The sequence shown here is derived from an EMBL/GenBank/DDBJ whole genome shotgun (WGS) entry which is preliminary data.</text>
</comment>
<dbReference type="eggNOG" id="ENOG502ZBHZ">
    <property type="taxonomic scope" value="Bacteria"/>
</dbReference>
<evidence type="ECO:0000313" key="2">
    <source>
        <dbReference type="Proteomes" id="UP000028700"/>
    </source>
</evidence>
<dbReference type="OrthoDB" id="2248737at2"/>
<dbReference type="EMBL" id="BBJM01000016">
    <property type="protein sequence ID" value="GAK47969.1"/>
    <property type="molecule type" value="Genomic_DNA"/>
</dbReference>
<gene>
    <name evidence="1" type="ORF">LOSG293_160120</name>
</gene>
<evidence type="ECO:0000313" key="1">
    <source>
        <dbReference type="EMBL" id="GAK47969.1"/>
    </source>
</evidence>
<dbReference type="STRING" id="1291743.LOSG293_160120"/>
<dbReference type="GO" id="GO:0032259">
    <property type="term" value="P:methylation"/>
    <property type="evidence" value="ECO:0007669"/>
    <property type="project" value="UniProtKB-KW"/>
</dbReference>
<reference evidence="1" key="1">
    <citation type="journal article" date="2014" name="Genome Announc.">
        <title>Draft Genome Sequence of Lactobacillus oryzae Strain SG293T.</title>
        <authorList>
            <person name="Tanizawa Y."/>
            <person name="Fujisawa T."/>
            <person name="Mochizuki T."/>
            <person name="Kaminuma E."/>
            <person name="Nakamura Y."/>
            <person name="Tohno M."/>
        </authorList>
    </citation>
    <scope>NUCLEOTIDE SEQUENCE [LARGE SCALE GENOMIC DNA]</scope>
    <source>
        <strain evidence="1">SG293</strain>
    </source>
</reference>
<dbReference type="Proteomes" id="UP000028700">
    <property type="component" value="Unassembled WGS sequence"/>
</dbReference>
<dbReference type="RefSeq" id="WP_034527901.1">
    <property type="nucleotide sequence ID" value="NZ_BBJM01000016.1"/>
</dbReference>